<feature type="chain" id="PRO_5043891101" description="peptidylprolyl isomerase" evidence="6">
    <location>
        <begin position="33"/>
        <end position="335"/>
    </location>
</feature>
<evidence type="ECO:0000256" key="5">
    <source>
        <dbReference type="PROSITE-ProRule" id="PRU00278"/>
    </source>
</evidence>
<dbReference type="AlphaFoldDB" id="A0AAW6RFP8"/>
<dbReference type="SUPFAM" id="SSF54534">
    <property type="entry name" value="FKBP-like"/>
    <property type="match status" value="1"/>
</dbReference>
<dbReference type="PANTHER" id="PTHR47245:SF2">
    <property type="entry name" value="PEPTIDYL-PROLYL CIS-TRANS ISOMERASE HP_0175-RELATED"/>
    <property type="match status" value="1"/>
</dbReference>
<evidence type="ECO:0000256" key="3">
    <source>
        <dbReference type="ARBA" id="ARBA00013194"/>
    </source>
</evidence>
<comment type="similarity">
    <text evidence="2">Belongs to the PpiC/parvulin rotamase family.</text>
</comment>
<protein>
    <recommendedName>
        <fullName evidence="3">peptidylprolyl isomerase</fullName>
        <ecNumber evidence="3">5.2.1.8</ecNumber>
    </recommendedName>
</protein>
<dbReference type="EC" id="5.2.1.8" evidence="3"/>
<reference evidence="8 9" key="1">
    <citation type="submission" date="2023-04" db="EMBL/GenBank/DDBJ databases">
        <title>Ottowia paracancer sp. nov., isolated from human stomach.</title>
        <authorList>
            <person name="Song Y."/>
        </authorList>
    </citation>
    <scope>NUCLEOTIDE SEQUENCE [LARGE SCALE GENOMIC DNA]</scope>
    <source>
        <strain evidence="8 9">10c7w1</strain>
    </source>
</reference>
<feature type="domain" description="PpiC" evidence="7">
    <location>
        <begin position="160"/>
        <end position="262"/>
    </location>
</feature>
<feature type="signal peptide" evidence="6">
    <location>
        <begin position="1"/>
        <end position="32"/>
    </location>
</feature>
<dbReference type="PANTHER" id="PTHR47245">
    <property type="entry name" value="PEPTIDYLPROLYL ISOMERASE"/>
    <property type="match status" value="1"/>
</dbReference>
<dbReference type="InterPro" id="IPR046357">
    <property type="entry name" value="PPIase_dom_sf"/>
</dbReference>
<dbReference type="InterPro" id="IPR000297">
    <property type="entry name" value="PPIase_PpiC"/>
</dbReference>
<accession>A0AAW6RFP8</accession>
<evidence type="ECO:0000313" key="9">
    <source>
        <dbReference type="Proteomes" id="UP001237156"/>
    </source>
</evidence>
<comment type="caution">
    <text evidence="8">The sequence shown here is derived from an EMBL/GenBank/DDBJ whole genome shotgun (WGS) entry which is preliminary data.</text>
</comment>
<gene>
    <name evidence="8" type="ORF">QB898_04420</name>
</gene>
<name>A0AAW6RFP8_9BURK</name>
<sequence length="335" mass="36303">MQKTEASQLAVFKVAVLACAVAVCALGNPANAQQANVAPPVADNVVVLRGPAGEISLGDVRALASVVLPIEQQQEVLASASGVQQLALAAYTQKNLAAQARAAGYDQQAAVKRVEQLAAQRALSDSWMIHQADIKAPALDKLEPYARTVFENETANHEAQPKVHVRHLLIRSGAEAGRTDEQALALASELLARAKAGEDFSSLAKQYSDDRKSAEQGGELAAFARGKMVPEFEQAAFALKKPGDLSAPVKTHFGYHLIELLERAIPGKPKFEDERDALIQKLLQERKEQIRRTIWQQAQEGIEFDVAAIESAAAKPFSEATKMELEAAQKMRQRK</sequence>
<dbReference type="InterPro" id="IPR050245">
    <property type="entry name" value="PrsA_foldase"/>
</dbReference>
<keyword evidence="9" id="KW-1185">Reference proteome</keyword>
<evidence type="ECO:0000259" key="7">
    <source>
        <dbReference type="PROSITE" id="PS50198"/>
    </source>
</evidence>
<organism evidence="8 9">
    <name type="scientific">Ottowia cancrivicina</name>
    <dbReference type="NCBI Taxonomy" id="3040346"/>
    <lineage>
        <taxon>Bacteria</taxon>
        <taxon>Pseudomonadati</taxon>
        <taxon>Pseudomonadota</taxon>
        <taxon>Betaproteobacteria</taxon>
        <taxon>Burkholderiales</taxon>
        <taxon>Comamonadaceae</taxon>
        <taxon>Ottowia</taxon>
    </lineage>
</organism>
<keyword evidence="4 5" id="KW-0697">Rotamase</keyword>
<evidence type="ECO:0000256" key="2">
    <source>
        <dbReference type="ARBA" id="ARBA00007656"/>
    </source>
</evidence>
<dbReference type="Proteomes" id="UP001237156">
    <property type="component" value="Unassembled WGS sequence"/>
</dbReference>
<dbReference type="PROSITE" id="PS50198">
    <property type="entry name" value="PPIC_PPIASE_2"/>
    <property type="match status" value="1"/>
</dbReference>
<dbReference type="RefSeq" id="WP_279523956.1">
    <property type="nucleotide sequence ID" value="NZ_JARVII010000006.1"/>
</dbReference>
<keyword evidence="6" id="KW-0732">Signal</keyword>
<comment type="catalytic activity">
    <reaction evidence="1">
        <text>[protein]-peptidylproline (omega=180) = [protein]-peptidylproline (omega=0)</text>
        <dbReference type="Rhea" id="RHEA:16237"/>
        <dbReference type="Rhea" id="RHEA-COMP:10747"/>
        <dbReference type="Rhea" id="RHEA-COMP:10748"/>
        <dbReference type="ChEBI" id="CHEBI:83833"/>
        <dbReference type="ChEBI" id="CHEBI:83834"/>
        <dbReference type="EC" id="5.2.1.8"/>
    </reaction>
</comment>
<dbReference type="Gene3D" id="3.10.50.40">
    <property type="match status" value="1"/>
</dbReference>
<evidence type="ECO:0000256" key="1">
    <source>
        <dbReference type="ARBA" id="ARBA00000971"/>
    </source>
</evidence>
<evidence type="ECO:0000256" key="6">
    <source>
        <dbReference type="SAM" id="SignalP"/>
    </source>
</evidence>
<proteinExistence type="inferred from homology"/>
<dbReference type="Pfam" id="PF13616">
    <property type="entry name" value="Rotamase_3"/>
    <property type="match status" value="1"/>
</dbReference>
<dbReference type="EMBL" id="JARVII010000006">
    <property type="protein sequence ID" value="MDG9698969.1"/>
    <property type="molecule type" value="Genomic_DNA"/>
</dbReference>
<dbReference type="GO" id="GO:0003755">
    <property type="term" value="F:peptidyl-prolyl cis-trans isomerase activity"/>
    <property type="evidence" value="ECO:0007669"/>
    <property type="project" value="UniProtKB-KW"/>
</dbReference>
<evidence type="ECO:0000256" key="4">
    <source>
        <dbReference type="ARBA" id="ARBA00023110"/>
    </source>
</evidence>
<keyword evidence="5 8" id="KW-0413">Isomerase</keyword>
<evidence type="ECO:0000313" key="8">
    <source>
        <dbReference type="EMBL" id="MDG9698969.1"/>
    </source>
</evidence>